<keyword evidence="6" id="KW-0645">Protease</keyword>
<dbReference type="Gene3D" id="3.40.390.10">
    <property type="entry name" value="Collagenase (Catalytic Domain)"/>
    <property type="match status" value="1"/>
</dbReference>
<dbReference type="GO" id="GO:0004222">
    <property type="term" value="F:metalloendopeptidase activity"/>
    <property type="evidence" value="ECO:0007669"/>
    <property type="project" value="InterPro"/>
</dbReference>
<evidence type="ECO:0000313" key="10">
    <source>
        <dbReference type="Proteomes" id="UP000236723"/>
    </source>
</evidence>
<evidence type="ECO:0000313" key="9">
    <source>
        <dbReference type="EMBL" id="SEF50541.1"/>
    </source>
</evidence>
<evidence type="ECO:0000256" key="3">
    <source>
        <dbReference type="ARBA" id="ARBA00012325"/>
    </source>
</evidence>
<protein>
    <recommendedName>
        <fullName evidence="4">Extracellular small neutral protease</fullName>
        <ecNumber evidence="3">3.4.24.77</ecNumber>
    </recommendedName>
    <alternativeName>
        <fullName evidence="7">Snapalysin</fullName>
    </alternativeName>
</protein>
<comment type="similarity">
    <text evidence="2">Belongs to the peptidase M7 family.</text>
</comment>
<comment type="catalytic activity">
    <reaction evidence="1">
        <text>Hydrolyzes proteins with a preference for Tyr or Phe in the P1' position. Has no action on amino-acid p-nitroanilides.</text>
        <dbReference type="EC" id="3.4.24.77"/>
    </reaction>
</comment>
<keyword evidence="5" id="KW-0479">Metal-binding</keyword>
<dbReference type="InterPro" id="IPR000013">
    <property type="entry name" value="Peptidase_M7"/>
</dbReference>
<dbReference type="GO" id="GO:0006508">
    <property type="term" value="P:proteolysis"/>
    <property type="evidence" value="ECO:0007669"/>
    <property type="project" value="InterPro"/>
</dbReference>
<evidence type="ECO:0000256" key="8">
    <source>
        <dbReference type="SAM" id="SignalP"/>
    </source>
</evidence>
<evidence type="ECO:0000256" key="7">
    <source>
        <dbReference type="ARBA" id="ARBA00029927"/>
    </source>
</evidence>
<evidence type="ECO:0000256" key="6">
    <source>
        <dbReference type="ARBA" id="ARBA00023049"/>
    </source>
</evidence>
<keyword evidence="6" id="KW-0482">Metalloprotease</keyword>
<keyword evidence="10" id="KW-1185">Reference proteome</keyword>
<dbReference type="Proteomes" id="UP000236723">
    <property type="component" value="Unassembled WGS sequence"/>
</dbReference>
<organism evidence="9 10">
    <name type="scientific">Thermomonospora echinospora</name>
    <dbReference type="NCBI Taxonomy" id="1992"/>
    <lineage>
        <taxon>Bacteria</taxon>
        <taxon>Bacillati</taxon>
        <taxon>Actinomycetota</taxon>
        <taxon>Actinomycetes</taxon>
        <taxon>Streptosporangiales</taxon>
        <taxon>Thermomonosporaceae</taxon>
        <taxon>Thermomonospora</taxon>
    </lineage>
</organism>
<evidence type="ECO:0000256" key="1">
    <source>
        <dbReference type="ARBA" id="ARBA00000612"/>
    </source>
</evidence>
<dbReference type="InterPro" id="IPR024079">
    <property type="entry name" value="MetalloPept_cat_dom_sf"/>
</dbReference>
<sequence>MLHRRPSAMPSRTAARILVGAGALALSTSLAPAAHAAPAAPQRLLATTTLYYDDSQAAEFKSAVAAGAAAWNSSVQNVRLVKAPAGRRAEIRVIADNGWPRATLGPVRPGGQVTVWFGRQAVAEGYNTTRIASHEMGHSLGLPDRKPGPCSSLMSGSTGGVSCTNALPNASERAAVESNYASAAVAAPAGAGRILVDAP</sequence>
<accession>A0A1H5SL25</accession>
<evidence type="ECO:0000256" key="5">
    <source>
        <dbReference type="ARBA" id="ARBA00022723"/>
    </source>
</evidence>
<evidence type="ECO:0000256" key="2">
    <source>
        <dbReference type="ARBA" id="ARBA00006571"/>
    </source>
</evidence>
<dbReference type="GO" id="GO:0005576">
    <property type="term" value="C:extracellular region"/>
    <property type="evidence" value="ECO:0007669"/>
    <property type="project" value="InterPro"/>
</dbReference>
<feature type="signal peptide" evidence="8">
    <location>
        <begin position="1"/>
        <end position="36"/>
    </location>
</feature>
<feature type="chain" id="PRO_5009284114" description="Extracellular small neutral protease" evidence="8">
    <location>
        <begin position="37"/>
        <end position="199"/>
    </location>
</feature>
<gene>
    <name evidence="9" type="ORF">SAMN04489712_101231</name>
</gene>
<evidence type="ECO:0000256" key="4">
    <source>
        <dbReference type="ARBA" id="ARBA00019129"/>
    </source>
</evidence>
<dbReference type="EC" id="3.4.24.77" evidence="3"/>
<dbReference type="GO" id="GO:0008270">
    <property type="term" value="F:zinc ion binding"/>
    <property type="evidence" value="ECO:0007669"/>
    <property type="project" value="InterPro"/>
</dbReference>
<dbReference type="AlphaFoldDB" id="A0A1H5SL25"/>
<dbReference type="EMBL" id="FNVO01000001">
    <property type="protein sequence ID" value="SEF50541.1"/>
    <property type="molecule type" value="Genomic_DNA"/>
</dbReference>
<dbReference type="Pfam" id="PF02031">
    <property type="entry name" value="Peptidase_M7"/>
    <property type="match status" value="1"/>
</dbReference>
<dbReference type="SUPFAM" id="SSF55486">
    <property type="entry name" value="Metalloproteases ('zincins'), catalytic domain"/>
    <property type="match status" value="1"/>
</dbReference>
<keyword evidence="6" id="KW-0378">Hydrolase</keyword>
<proteinExistence type="inferred from homology"/>
<keyword evidence="8" id="KW-0732">Signal</keyword>
<reference evidence="10" key="1">
    <citation type="submission" date="2016-10" db="EMBL/GenBank/DDBJ databases">
        <authorList>
            <person name="Varghese N."/>
            <person name="Submissions S."/>
        </authorList>
    </citation>
    <scope>NUCLEOTIDE SEQUENCE [LARGE SCALE GENOMIC DNA]</scope>
    <source>
        <strain evidence="10">DSM 43163</strain>
    </source>
</reference>
<dbReference type="PRINTS" id="PR00787">
    <property type="entry name" value="NEUTRALPTASE"/>
</dbReference>
<name>A0A1H5SL25_9ACTN</name>